<keyword evidence="1" id="KW-1015">Disulfide bond</keyword>
<comment type="caution">
    <text evidence="2">Lacks conserved residue(s) required for the propagation of feature annotation.</text>
</comment>
<dbReference type="PROSITE" id="PS01180">
    <property type="entry name" value="CUB"/>
    <property type="match status" value="1"/>
</dbReference>
<evidence type="ECO:0000259" key="3">
    <source>
        <dbReference type="PROSITE" id="PS01180"/>
    </source>
</evidence>
<protein>
    <recommendedName>
        <fullName evidence="3">CUB domain-containing protein</fullName>
    </recommendedName>
</protein>
<dbReference type="AlphaFoldDB" id="A0A146L5Z6"/>
<dbReference type="PANTHER" id="PTHR33236:SF5">
    <property type="entry name" value="CUB DOMAIN-CONTAINING PROTEIN"/>
    <property type="match status" value="1"/>
</dbReference>
<dbReference type="InterPro" id="IPR000859">
    <property type="entry name" value="CUB_dom"/>
</dbReference>
<evidence type="ECO:0000256" key="2">
    <source>
        <dbReference type="PROSITE-ProRule" id="PRU00059"/>
    </source>
</evidence>
<dbReference type="PANTHER" id="PTHR33236">
    <property type="entry name" value="INTRAFLAGELLAR TRANSPORT PROTEIN 122 FAMILY PROTEIN-RELATED"/>
    <property type="match status" value="1"/>
</dbReference>
<accession>A0A146L5Z6</accession>
<dbReference type="InterPro" id="IPR035914">
    <property type="entry name" value="Sperma_CUB_dom_sf"/>
</dbReference>
<feature type="non-terminal residue" evidence="4">
    <location>
        <position position="1"/>
    </location>
</feature>
<dbReference type="Pfam" id="PF26080">
    <property type="entry name" value="CUB_animal"/>
    <property type="match status" value="1"/>
</dbReference>
<organism evidence="4">
    <name type="scientific">Lygus hesperus</name>
    <name type="common">Western plant bug</name>
    <dbReference type="NCBI Taxonomy" id="30085"/>
    <lineage>
        <taxon>Eukaryota</taxon>
        <taxon>Metazoa</taxon>
        <taxon>Ecdysozoa</taxon>
        <taxon>Arthropoda</taxon>
        <taxon>Hexapoda</taxon>
        <taxon>Insecta</taxon>
        <taxon>Pterygota</taxon>
        <taxon>Neoptera</taxon>
        <taxon>Paraneoptera</taxon>
        <taxon>Hemiptera</taxon>
        <taxon>Heteroptera</taxon>
        <taxon>Panheteroptera</taxon>
        <taxon>Cimicomorpha</taxon>
        <taxon>Miridae</taxon>
        <taxon>Mirini</taxon>
        <taxon>Lygus</taxon>
    </lineage>
</organism>
<name>A0A146L5Z6_LYGHE</name>
<feature type="domain" description="CUB" evidence="3">
    <location>
        <begin position="117"/>
        <end position="237"/>
    </location>
</feature>
<dbReference type="EMBL" id="GDHC01014735">
    <property type="protein sequence ID" value="JAQ03894.1"/>
    <property type="molecule type" value="Transcribed_RNA"/>
</dbReference>
<reference evidence="4" key="1">
    <citation type="journal article" date="2016" name="Gigascience">
        <title>De novo construction of an expanded transcriptome assembly for the western tarnished plant bug, Lygus hesperus.</title>
        <authorList>
            <person name="Tassone E.E."/>
            <person name="Geib S.M."/>
            <person name="Hall B."/>
            <person name="Fabrick J.A."/>
            <person name="Brent C.S."/>
            <person name="Hull J.J."/>
        </authorList>
    </citation>
    <scope>NUCLEOTIDE SEQUENCE</scope>
</reference>
<dbReference type="Gene3D" id="2.60.120.290">
    <property type="entry name" value="Spermadhesin, CUB domain"/>
    <property type="match status" value="1"/>
</dbReference>
<evidence type="ECO:0000256" key="1">
    <source>
        <dbReference type="ARBA" id="ARBA00023157"/>
    </source>
</evidence>
<dbReference type="InterPro" id="IPR058698">
    <property type="entry name" value="CUB_metazoa"/>
</dbReference>
<feature type="non-terminal residue" evidence="4">
    <location>
        <position position="354"/>
    </location>
</feature>
<sequence length="354" mass="39175">QRSGPVVRSAPTMALLKIIFRCSILYFVVSQIVTSSERSEEIIFERYVARNPKIIGYYPFIIPPYKIGYVVASPCNTSVNLEGTCMTLTKCTSSGGQAFGSCGRNSRGVCCLNEKSCGDSTSARVTYFNNPGFISSYSGDIQCELTVNQQNTNICQLRVDFLTLELAPPSYDSEVSYGACKTDFLSLHDTKLPSICGKNSGQHVYLDFNQGSSVHRITVSTSGASAERKWSLKITQIPCNSTELAPTGCLMFYDATSGSVSSFNYDVGSPTSNDQLNWTRQITDLRYSVCVKPYPDYCSIEWTASGSDSFSMSNVTGLTIHFLICTYRKHGEYCIISSETTNLMLVWTKQEKWL</sequence>
<proteinExistence type="predicted"/>
<evidence type="ECO:0000313" key="4">
    <source>
        <dbReference type="EMBL" id="JAQ03894.1"/>
    </source>
</evidence>
<dbReference type="SUPFAM" id="SSF49854">
    <property type="entry name" value="Spermadhesin, CUB domain"/>
    <property type="match status" value="1"/>
</dbReference>
<gene>
    <name evidence="4" type="ORF">g.43158</name>
</gene>